<dbReference type="OrthoDB" id="342281at2759"/>
<dbReference type="PANTHER" id="PTHR12911">
    <property type="entry name" value="SAD1/UNC-84-LIKE PROTEIN-RELATED"/>
    <property type="match status" value="1"/>
</dbReference>
<dbReference type="eggNOG" id="ENOG502SU65">
    <property type="taxonomic scope" value="Eukaryota"/>
</dbReference>
<dbReference type="AlphaFoldDB" id="C1H340"/>
<keyword evidence="8" id="KW-1185">Reference proteome</keyword>
<evidence type="ECO:0000256" key="2">
    <source>
        <dbReference type="ARBA" id="ARBA00022692"/>
    </source>
</evidence>
<dbReference type="InterPro" id="IPR045119">
    <property type="entry name" value="SUN1-5"/>
</dbReference>
<evidence type="ECO:0000313" key="7">
    <source>
        <dbReference type="EMBL" id="EEH34134.2"/>
    </source>
</evidence>
<dbReference type="Pfam" id="PF07738">
    <property type="entry name" value="Sad1_UNC"/>
    <property type="match status" value="1"/>
</dbReference>
<dbReference type="Gene3D" id="2.60.120.260">
    <property type="entry name" value="Galactose-binding domain-like"/>
    <property type="match status" value="1"/>
</dbReference>
<comment type="subcellular location">
    <subcellularLocation>
        <location evidence="1">Membrane</location>
    </subcellularLocation>
</comment>
<accession>C1H340</accession>
<keyword evidence="3" id="KW-1133">Transmembrane helix</keyword>
<evidence type="ECO:0000259" key="6">
    <source>
        <dbReference type="PROSITE" id="PS51469"/>
    </source>
</evidence>
<protein>
    <recommendedName>
        <fullName evidence="6">SUN domain-containing protein</fullName>
    </recommendedName>
</protein>
<dbReference type="OMA" id="CWCSAPR"/>
<feature type="compositionally biased region" description="Low complexity" evidence="5">
    <location>
        <begin position="8"/>
        <end position="20"/>
    </location>
</feature>
<feature type="compositionally biased region" description="Low complexity" evidence="5">
    <location>
        <begin position="301"/>
        <end position="325"/>
    </location>
</feature>
<feature type="domain" description="SUN" evidence="6">
    <location>
        <begin position="462"/>
        <end position="721"/>
    </location>
</feature>
<feature type="compositionally biased region" description="Basic and acidic residues" evidence="5">
    <location>
        <begin position="102"/>
        <end position="112"/>
    </location>
</feature>
<dbReference type="VEuPathDB" id="FungiDB:PAAG_05183"/>
<keyword evidence="4" id="KW-0472">Membrane</keyword>
<feature type="compositionally biased region" description="Polar residues" evidence="5">
    <location>
        <begin position="51"/>
        <end position="63"/>
    </location>
</feature>
<organism evidence="7 8">
    <name type="scientific">Paracoccidioides lutzii (strain ATCC MYA-826 / Pb01)</name>
    <name type="common">Paracoccidioides brasiliensis</name>
    <dbReference type="NCBI Taxonomy" id="502779"/>
    <lineage>
        <taxon>Eukaryota</taxon>
        <taxon>Fungi</taxon>
        <taxon>Dikarya</taxon>
        <taxon>Ascomycota</taxon>
        <taxon>Pezizomycotina</taxon>
        <taxon>Eurotiomycetes</taxon>
        <taxon>Eurotiomycetidae</taxon>
        <taxon>Onygenales</taxon>
        <taxon>Ajellomycetaceae</taxon>
        <taxon>Paracoccidioides</taxon>
    </lineage>
</organism>
<reference evidence="7 8" key="1">
    <citation type="journal article" date="2011" name="PLoS Genet.">
        <title>Comparative genomic analysis of human fungal pathogens causing paracoccidioidomycosis.</title>
        <authorList>
            <person name="Desjardins C.A."/>
            <person name="Champion M.D."/>
            <person name="Holder J.W."/>
            <person name="Muszewska A."/>
            <person name="Goldberg J."/>
            <person name="Bailao A.M."/>
            <person name="Brigido M.M."/>
            <person name="Ferreira M.E."/>
            <person name="Garcia A.M."/>
            <person name="Grynberg M."/>
            <person name="Gujja S."/>
            <person name="Heiman D.I."/>
            <person name="Henn M.R."/>
            <person name="Kodira C.D."/>
            <person name="Leon-Narvaez H."/>
            <person name="Longo L.V."/>
            <person name="Ma L.J."/>
            <person name="Malavazi I."/>
            <person name="Matsuo A.L."/>
            <person name="Morais F.V."/>
            <person name="Pereira M."/>
            <person name="Rodriguez-Brito S."/>
            <person name="Sakthikumar S."/>
            <person name="Salem-Izacc S.M."/>
            <person name="Sykes S.M."/>
            <person name="Teixeira M.M."/>
            <person name="Vallejo M.C."/>
            <person name="Walter M.E."/>
            <person name="Yandava C."/>
            <person name="Young S."/>
            <person name="Zeng Q."/>
            <person name="Zucker J."/>
            <person name="Felipe M.S."/>
            <person name="Goldman G.H."/>
            <person name="Haas B.J."/>
            <person name="McEwen J.G."/>
            <person name="Nino-Vega G."/>
            <person name="Puccia R."/>
            <person name="San-Blas G."/>
            <person name="Soares C.M."/>
            <person name="Birren B.W."/>
            <person name="Cuomo C.A."/>
        </authorList>
    </citation>
    <scope>NUCLEOTIDE SEQUENCE [LARGE SCALE GENOMIC DNA]</scope>
    <source>
        <strain evidence="8">ATCC MYA-826 / Pb01</strain>
    </source>
</reference>
<feature type="region of interest" description="Disordered" evidence="5">
    <location>
        <begin position="290"/>
        <end position="328"/>
    </location>
</feature>
<dbReference type="EMBL" id="KN294004">
    <property type="protein sequence ID" value="EEH34134.2"/>
    <property type="molecule type" value="Genomic_DNA"/>
</dbReference>
<feature type="compositionally biased region" description="Low complexity" evidence="5">
    <location>
        <begin position="153"/>
        <end position="163"/>
    </location>
</feature>
<keyword evidence="2" id="KW-0812">Transmembrane</keyword>
<dbReference type="GO" id="GO:0034993">
    <property type="term" value="C:meiotic nuclear membrane microtubule tethering complex"/>
    <property type="evidence" value="ECO:0007669"/>
    <property type="project" value="TreeGrafter"/>
</dbReference>
<dbReference type="KEGG" id="pbl:PAAG_05183"/>
<feature type="compositionally biased region" description="Low complexity" evidence="5">
    <location>
        <begin position="565"/>
        <end position="611"/>
    </location>
</feature>
<dbReference type="RefSeq" id="XP_002793047.2">
    <property type="nucleotide sequence ID" value="XM_002793001.2"/>
</dbReference>
<dbReference type="Proteomes" id="UP000002059">
    <property type="component" value="Partially assembled WGS sequence"/>
</dbReference>
<feature type="region of interest" description="Disordered" evidence="5">
    <location>
        <begin position="1"/>
        <end position="201"/>
    </location>
</feature>
<evidence type="ECO:0000256" key="3">
    <source>
        <dbReference type="ARBA" id="ARBA00022989"/>
    </source>
</evidence>
<proteinExistence type="predicted"/>
<dbReference type="GO" id="GO:0043495">
    <property type="term" value="F:protein-membrane adaptor activity"/>
    <property type="evidence" value="ECO:0007669"/>
    <property type="project" value="TreeGrafter"/>
</dbReference>
<sequence length="721" mass="77729">MSARKVSSIRSGSRAASARSTQADLTAIISSAPQADQANRVLGNPSLPDVRTQQSFAYGSSETPALPRQLDLDPYMELSEMADNLDDGLRQAQGRNLTGAEEPARSSPERRQSRSMSASVLSSMSPAPEPAARRTAVRNIPSRRTTSRRDASRQQTPEQQLLESLREASEEAETVTKDEPEAEEESVFGSPHTPYFNESSSVSWTTERLIHGNPPQDSNAGTRPNFFRGHPYGSRPTHLQGQTGLSVPPTRVPVFADIPRVIPSIQPTTPPAMRARAIANVGRTLPPVPAFSQGNKYATRSASGSSNSSVSSSSKHTPDSSTHSSPALAAATPAGIISTHSQRGRGIPKNPTGILVTLGLILMAFLAHLCRDRACSLPQMSEYFCSRLPTSDNNSTTMYADAFNKLTYQIDQRLAVMAKDVATLKNEWNKRLPHLKEALSRSPAAMDPLAFPKVNFASVGMGAVVDPYLTSPTMDTLSGLAGRIGHYLAKVPWGLPPVAALQPWDGVGDCWCAATRSNVSQLAILLGRAIVPEDVVIEHIPKGATLDAGAAPREMELWAQYTARPPTSSSPPGSSSSSPPSPSSLSSSREPPSSFPSSSLGSSPPRAAPHIRSPPSPASPSQSPHHLSFSSLRDIILTTLRQVYPNEPVSAYSDDALLGPSFFRVGRWQYNIDGRHHIQRFNLDAVIDMPAVRVQKVVFRVKSNWGAAHTCLYRVRLHGHI</sequence>
<evidence type="ECO:0000256" key="5">
    <source>
        <dbReference type="SAM" id="MobiDB-lite"/>
    </source>
</evidence>
<feature type="compositionally biased region" description="Low complexity" evidence="5">
    <location>
        <begin position="114"/>
        <end position="126"/>
    </location>
</feature>
<dbReference type="PROSITE" id="PS51469">
    <property type="entry name" value="SUN"/>
    <property type="match status" value="1"/>
</dbReference>
<feature type="region of interest" description="Disordered" evidence="5">
    <location>
        <begin position="563"/>
        <end position="626"/>
    </location>
</feature>
<feature type="compositionally biased region" description="Basic and acidic residues" evidence="5">
    <location>
        <begin position="164"/>
        <end position="179"/>
    </location>
</feature>
<evidence type="ECO:0000313" key="8">
    <source>
        <dbReference type="Proteomes" id="UP000002059"/>
    </source>
</evidence>
<dbReference type="STRING" id="502779.C1H340"/>
<feature type="compositionally biased region" description="Polar residues" evidence="5">
    <location>
        <begin position="21"/>
        <end position="37"/>
    </location>
</feature>
<dbReference type="PANTHER" id="PTHR12911:SF8">
    <property type="entry name" value="KLAROID PROTEIN-RELATED"/>
    <property type="match status" value="1"/>
</dbReference>
<dbReference type="GeneID" id="9096230"/>
<dbReference type="InterPro" id="IPR012919">
    <property type="entry name" value="SUN_dom"/>
</dbReference>
<gene>
    <name evidence="7" type="ORF">PAAG_05183</name>
</gene>
<evidence type="ECO:0000256" key="1">
    <source>
        <dbReference type="ARBA" id="ARBA00004370"/>
    </source>
</evidence>
<dbReference type="HOGENOM" id="CLU_023584_1_0_1"/>
<name>C1H340_PARBA</name>
<evidence type="ECO:0000256" key="4">
    <source>
        <dbReference type="ARBA" id="ARBA00023136"/>
    </source>
</evidence>